<dbReference type="Proteomes" id="UP000663877">
    <property type="component" value="Unassembled WGS sequence"/>
</dbReference>
<feature type="transmembrane region" description="Helical" evidence="2">
    <location>
        <begin position="23"/>
        <end position="46"/>
    </location>
</feature>
<dbReference type="GO" id="GO:0043161">
    <property type="term" value="P:proteasome-mediated ubiquitin-dependent protein catabolic process"/>
    <property type="evidence" value="ECO:0007669"/>
    <property type="project" value="TreeGrafter"/>
</dbReference>
<dbReference type="Gene3D" id="2.120.10.30">
    <property type="entry name" value="TolB, C-terminal domain"/>
    <property type="match status" value="2"/>
</dbReference>
<dbReference type="CDD" id="cd05819">
    <property type="entry name" value="NHL"/>
    <property type="match status" value="1"/>
</dbReference>
<dbReference type="PANTHER" id="PTHR24104">
    <property type="entry name" value="E3 UBIQUITIN-PROTEIN LIGASE NHLRC1-RELATED"/>
    <property type="match status" value="1"/>
</dbReference>
<dbReference type="PANTHER" id="PTHR24104:SF25">
    <property type="entry name" value="PROTEIN LIN-41"/>
    <property type="match status" value="1"/>
</dbReference>
<dbReference type="EMBL" id="CAJNOI010000514">
    <property type="protein sequence ID" value="CAF1297552.1"/>
    <property type="molecule type" value="Genomic_DNA"/>
</dbReference>
<keyword evidence="5" id="KW-1185">Reference proteome</keyword>
<sequence>FVEVNSNTTRLRRLDEHFQKRKLIWIMFFIILIVVIIVIATIIAIINKTKREKTSTATTSTIEITSSTTSELLTTTTTTRTTTTTMTTTTTTSELLTTTTTSEQFVSSVTINNNTKWKQNACTVAGGNGLGSKLNELDEPQGIYVDNDDQNIYIADTGNHRIVRWEFGANIGTIVAGGNGPGNEIFRLNTPVDVVLDKDRKYIIICDQTNARVTRWSRQNNQDRQLLIPDILCWGLAIDNNGDLYISDFQNHEVRRFQQGDKEGILVAGGNNYGDGLNQLNQPKHIFVDENHSVYVADYMNNRVVKWMKNANEGILVAPGEVSNEDPSSMSKPIGVIVDHIGNIYVSTNGNHQIMRWSPGATAAIAVVGEEEVGWTPTHLLLPRDLSFDRHGNLYVVDMIYTKIQKFDIDLD</sequence>
<dbReference type="EMBL" id="CAJNOM010000876">
    <property type="protein sequence ID" value="CAF1574236.1"/>
    <property type="molecule type" value="Genomic_DNA"/>
</dbReference>
<evidence type="ECO:0000256" key="1">
    <source>
        <dbReference type="ARBA" id="ARBA00022737"/>
    </source>
</evidence>
<dbReference type="AlphaFoldDB" id="A0A815YQJ7"/>
<dbReference type="OrthoDB" id="10039644at2759"/>
<accession>A0A815YQJ7</accession>
<dbReference type="GO" id="GO:0000209">
    <property type="term" value="P:protein polyubiquitination"/>
    <property type="evidence" value="ECO:0007669"/>
    <property type="project" value="TreeGrafter"/>
</dbReference>
<dbReference type="InterPro" id="IPR001258">
    <property type="entry name" value="NHL_repeat"/>
</dbReference>
<keyword evidence="2" id="KW-0472">Membrane</keyword>
<dbReference type="InterPro" id="IPR011042">
    <property type="entry name" value="6-blade_b-propeller_TolB-like"/>
</dbReference>
<dbReference type="Proteomes" id="UP000663832">
    <property type="component" value="Unassembled WGS sequence"/>
</dbReference>
<reference evidence="4" key="1">
    <citation type="submission" date="2021-02" db="EMBL/GenBank/DDBJ databases">
        <authorList>
            <person name="Nowell W R."/>
        </authorList>
    </citation>
    <scope>NUCLEOTIDE SEQUENCE</scope>
</reference>
<name>A0A815YQJ7_9BILA</name>
<evidence type="ECO:0000313" key="3">
    <source>
        <dbReference type="EMBL" id="CAF1297552.1"/>
    </source>
</evidence>
<comment type="caution">
    <text evidence="4">The sequence shown here is derived from an EMBL/GenBank/DDBJ whole genome shotgun (WGS) entry which is preliminary data.</text>
</comment>
<evidence type="ECO:0000256" key="2">
    <source>
        <dbReference type="SAM" id="Phobius"/>
    </source>
</evidence>
<dbReference type="Pfam" id="PF01436">
    <property type="entry name" value="NHL"/>
    <property type="match status" value="2"/>
</dbReference>
<evidence type="ECO:0000313" key="5">
    <source>
        <dbReference type="Proteomes" id="UP000663832"/>
    </source>
</evidence>
<proteinExistence type="predicted"/>
<dbReference type="GO" id="GO:0008270">
    <property type="term" value="F:zinc ion binding"/>
    <property type="evidence" value="ECO:0007669"/>
    <property type="project" value="UniProtKB-KW"/>
</dbReference>
<gene>
    <name evidence="3" type="ORF">BJG266_LOCUS32099</name>
    <name evidence="4" type="ORF">QVE165_LOCUS49187</name>
</gene>
<feature type="non-terminal residue" evidence="4">
    <location>
        <position position="1"/>
    </location>
</feature>
<organism evidence="4 5">
    <name type="scientific">Adineta steineri</name>
    <dbReference type="NCBI Taxonomy" id="433720"/>
    <lineage>
        <taxon>Eukaryota</taxon>
        <taxon>Metazoa</taxon>
        <taxon>Spiralia</taxon>
        <taxon>Gnathifera</taxon>
        <taxon>Rotifera</taxon>
        <taxon>Eurotatoria</taxon>
        <taxon>Bdelloidea</taxon>
        <taxon>Adinetida</taxon>
        <taxon>Adinetidae</taxon>
        <taxon>Adineta</taxon>
    </lineage>
</organism>
<evidence type="ECO:0000313" key="4">
    <source>
        <dbReference type="EMBL" id="CAF1574236.1"/>
    </source>
</evidence>
<keyword evidence="2" id="KW-0812">Transmembrane</keyword>
<dbReference type="GO" id="GO:0061630">
    <property type="term" value="F:ubiquitin protein ligase activity"/>
    <property type="evidence" value="ECO:0007669"/>
    <property type="project" value="TreeGrafter"/>
</dbReference>
<dbReference type="SUPFAM" id="SSF75011">
    <property type="entry name" value="3-carboxy-cis,cis-mucoante lactonizing enzyme"/>
    <property type="match status" value="1"/>
</dbReference>
<keyword evidence="1" id="KW-0677">Repeat</keyword>
<protein>
    <submittedName>
        <fullName evidence="4">Uncharacterized protein</fullName>
    </submittedName>
</protein>
<keyword evidence="2" id="KW-1133">Transmembrane helix</keyword>
<dbReference type="InterPro" id="IPR050952">
    <property type="entry name" value="TRIM-NHL_E3_ligases"/>
</dbReference>